<evidence type="ECO:0000313" key="1">
    <source>
        <dbReference type="EMBL" id="ONI27081.1"/>
    </source>
</evidence>
<proteinExistence type="predicted"/>
<dbReference type="Proteomes" id="UP000006882">
    <property type="component" value="Chromosome G1"/>
</dbReference>
<name>A0A251QTB0_PRUPE</name>
<dbReference type="PROSITE" id="PS51257">
    <property type="entry name" value="PROKAR_LIPOPROTEIN"/>
    <property type="match status" value="1"/>
</dbReference>
<dbReference type="STRING" id="3760.A0A251QTB0"/>
<keyword evidence="2" id="KW-1185">Reference proteome</keyword>
<reference evidence="1 2" key="1">
    <citation type="journal article" date="2013" name="Nat. Genet.">
        <title>The high-quality draft genome of peach (Prunus persica) identifies unique patterns of genetic diversity, domestication and genome evolution.</title>
        <authorList>
            <consortium name="International Peach Genome Initiative"/>
            <person name="Verde I."/>
            <person name="Abbott A.G."/>
            <person name="Scalabrin S."/>
            <person name="Jung S."/>
            <person name="Shu S."/>
            <person name="Marroni F."/>
            <person name="Zhebentyayeva T."/>
            <person name="Dettori M.T."/>
            <person name="Grimwood J."/>
            <person name="Cattonaro F."/>
            <person name="Zuccolo A."/>
            <person name="Rossini L."/>
            <person name="Jenkins J."/>
            <person name="Vendramin E."/>
            <person name="Meisel L.A."/>
            <person name="Decroocq V."/>
            <person name="Sosinski B."/>
            <person name="Prochnik S."/>
            <person name="Mitros T."/>
            <person name="Policriti A."/>
            <person name="Cipriani G."/>
            <person name="Dondini L."/>
            <person name="Ficklin S."/>
            <person name="Goodstein D.M."/>
            <person name="Xuan P."/>
            <person name="Del Fabbro C."/>
            <person name="Aramini V."/>
            <person name="Copetti D."/>
            <person name="Gonzalez S."/>
            <person name="Horner D.S."/>
            <person name="Falchi R."/>
            <person name="Lucas S."/>
            <person name="Mica E."/>
            <person name="Maldonado J."/>
            <person name="Lazzari B."/>
            <person name="Bielenberg D."/>
            <person name="Pirona R."/>
            <person name="Miculan M."/>
            <person name="Barakat A."/>
            <person name="Testolin R."/>
            <person name="Stella A."/>
            <person name="Tartarini S."/>
            <person name="Tonutti P."/>
            <person name="Arus P."/>
            <person name="Orellana A."/>
            <person name="Wells C."/>
            <person name="Main D."/>
            <person name="Vizzotto G."/>
            <person name="Silva H."/>
            <person name="Salamini F."/>
            <person name="Schmutz J."/>
            <person name="Morgante M."/>
            <person name="Rokhsar D.S."/>
        </authorList>
    </citation>
    <scope>NUCLEOTIDE SEQUENCE [LARGE SCALE GENOMIC DNA]</scope>
    <source>
        <strain evidence="2">cv. Nemared</strain>
    </source>
</reference>
<dbReference type="Gramene" id="ONI27081">
    <property type="protein sequence ID" value="ONI27081"/>
    <property type="gene ID" value="PRUPE_1G066900"/>
</dbReference>
<accession>A0A251QTB0</accession>
<sequence>MANARISDIMGLKGGVIPLGFAALVMFSCVADDLSGEYLWGRVSVEALPRMTLLRFYWVQA</sequence>
<dbReference type="EMBL" id="CM007651">
    <property type="protein sequence ID" value="ONI27081.1"/>
    <property type="molecule type" value="Genomic_DNA"/>
</dbReference>
<gene>
    <name evidence="1" type="ORF">PRUPE_1G066900</name>
</gene>
<evidence type="ECO:0000313" key="2">
    <source>
        <dbReference type="Proteomes" id="UP000006882"/>
    </source>
</evidence>
<protein>
    <submittedName>
        <fullName evidence="1">Uncharacterized protein</fullName>
    </submittedName>
</protein>
<dbReference type="AlphaFoldDB" id="A0A251QTB0"/>
<organism evidence="1 2">
    <name type="scientific">Prunus persica</name>
    <name type="common">Peach</name>
    <name type="synonym">Amygdalus persica</name>
    <dbReference type="NCBI Taxonomy" id="3760"/>
    <lineage>
        <taxon>Eukaryota</taxon>
        <taxon>Viridiplantae</taxon>
        <taxon>Streptophyta</taxon>
        <taxon>Embryophyta</taxon>
        <taxon>Tracheophyta</taxon>
        <taxon>Spermatophyta</taxon>
        <taxon>Magnoliopsida</taxon>
        <taxon>eudicotyledons</taxon>
        <taxon>Gunneridae</taxon>
        <taxon>Pentapetalae</taxon>
        <taxon>rosids</taxon>
        <taxon>fabids</taxon>
        <taxon>Rosales</taxon>
        <taxon>Rosaceae</taxon>
        <taxon>Amygdaloideae</taxon>
        <taxon>Amygdaleae</taxon>
        <taxon>Prunus</taxon>
    </lineage>
</organism>